<dbReference type="RefSeq" id="WP_159597715.1">
    <property type="nucleotide sequence ID" value="NZ_CACSAS010000001.1"/>
</dbReference>
<keyword evidence="1" id="KW-0732">Signal</keyword>
<dbReference type="PROSITE" id="PS51318">
    <property type="entry name" value="TAT"/>
    <property type="match status" value="1"/>
</dbReference>
<dbReference type="Gene3D" id="3.40.50.1000">
    <property type="entry name" value="HAD superfamily/HAD-like"/>
    <property type="match status" value="1"/>
</dbReference>
<evidence type="ECO:0000313" key="2">
    <source>
        <dbReference type="EMBL" id="CAA0087050.1"/>
    </source>
</evidence>
<evidence type="ECO:0000313" key="3">
    <source>
        <dbReference type="Proteomes" id="UP000433050"/>
    </source>
</evidence>
<dbReference type="InterPro" id="IPR023214">
    <property type="entry name" value="HAD_sf"/>
</dbReference>
<dbReference type="Pfam" id="PF12710">
    <property type="entry name" value="HAD"/>
    <property type="match status" value="1"/>
</dbReference>
<dbReference type="AlphaFoldDB" id="A0A5S9NAA0"/>
<proteinExistence type="predicted"/>
<dbReference type="InterPro" id="IPR036412">
    <property type="entry name" value="HAD-like_sf"/>
</dbReference>
<name>A0A5S9NAA0_9HYPH</name>
<feature type="signal peptide" evidence="1">
    <location>
        <begin position="1"/>
        <end position="33"/>
    </location>
</feature>
<reference evidence="2 3" key="1">
    <citation type="submission" date="2019-12" db="EMBL/GenBank/DDBJ databases">
        <authorList>
            <person name="Reyes-Prieto M."/>
        </authorList>
    </citation>
    <scope>NUCLEOTIDE SEQUENCE [LARGE SCALE GENOMIC DNA]</scope>
    <source>
        <strain evidence="2">HF14-78462</strain>
    </source>
</reference>
<evidence type="ECO:0008006" key="4">
    <source>
        <dbReference type="Google" id="ProtNLM"/>
    </source>
</evidence>
<protein>
    <recommendedName>
        <fullName evidence="4">Haloacid dehalogenase-like hydrolase</fullName>
    </recommendedName>
</protein>
<gene>
    <name evidence="2" type="ORF">STARVERO_00370</name>
</gene>
<feature type="chain" id="PRO_5025064911" description="Haloacid dehalogenase-like hydrolase" evidence="1">
    <location>
        <begin position="34"/>
        <end position="347"/>
    </location>
</feature>
<keyword evidence="3" id="KW-1185">Reference proteome</keyword>
<dbReference type="Proteomes" id="UP000433050">
    <property type="component" value="Unassembled WGS sequence"/>
</dbReference>
<dbReference type="SUPFAM" id="SSF56784">
    <property type="entry name" value="HAD-like"/>
    <property type="match status" value="1"/>
</dbReference>
<accession>A0A5S9NAA0</accession>
<organism evidence="2 3">
    <name type="scientific">Starkeya nomas</name>
    <dbReference type="NCBI Taxonomy" id="2666134"/>
    <lineage>
        <taxon>Bacteria</taxon>
        <taxon>Pseudomonadati</taxon>
        <taxon>Pseudomonadota</taxon>
        <taxon>Alphaproteobacteria</taxon>
        <taxon>Hyphomicrobiales</taxon>
        <taxon>Xanthobacteraceae</taxon>
        <taxon>Starkeya</taxon>
    </lineage>
</organism>
<dbReference type="EMBL" id="CACSAS010000001">
    <property type="protein sequence ID" value="CAA0087050.1"/>
    <property type="molecule type" value="Genomic_DNA"/>
</dbReference>
<sequence>MLRLIENLFTRRSFLATAIIISGLAAAPLSAFAQQDPLPSWNEGAAKKAIIELVGQTTTQGGSGFVVPADRIAVFDQDGTTWAEHPLYSQALFALDRVATLAPQHPEWKNAEPFKSVLAGDYAAISKFSEKEWLEIVAVTHAGMSTADFEQIVRDWLPKSKNPILKRPVTELVYQPMLEVMAYLRANGFSTYIVTGGGQEFVRPYSDGVYGIPAEQVIGSSIVTKYEFKDGKPVLMREPKLFFNDNFDGKAIGINLFIGKRPIIAFGNSDGDRQMLEWTTAGDGPRLGLLVLHDDAAREFAYGPANGLPDTEVGTFSQSLMEEAKARTWEVISMKNDWATIFPKPKP</sequence>
<dbReference type="InterPro" id="IPR006311">
    <property type="entry name" value="TAT_signal"/>
</dbReference>
<evidence type="ECO:0000256" key="1">
    <source>
        <dbReference type="SAM" id="SignalP"/>
    </source>
</evidence>